<organism evidence="1 2">
    <name type="scientific">Candidatus Raymondbacteria bacterium RIFOXYD12_FULL_49_13</name>
    <dbReference type="NCBI Taxonomy" id="1817890"/>
    <lineage>
        <taxon>Bacteria</taxon>
        <taxon>Raymondiibacteriota</taxon>
    </lineage>
</organism>
<reference evidence="1 2" key="1">
    <citation type="journal article" date="2016" name="Nat. Commun.">
        <title>Thousands of microbial genomes shed light on interconnected biogeochemical processes in an aquifer system.</title>
        <authorList>
            <person name="Anantharaman K."/>
            <person name="Brown C.T."/>
            <person name="Hug L.A."/>
            <person name="Sharon I."/>
            <person name="Castelle C.J."/>
            <person name="Probst A.J."/>
            <person name="Thomas B.C."/>
            <person name="Singh A."/>
            <person name="Wilkins M.J."/>
            <person name="Karaoz U."/>
            <person name="Brodie E.L."/>
            <person name="Williams K.H."/>
            <person name="Hubbard S.S."/>
            <person name="Banfield J.F."/>
        </authorList>
    </citation>
    <scope>NUCLEOTIDE SEQUENCE [LARGE SCALE GENOMIC DNA]</scope>
</reference>
<gene>
    <name evidence="1" type="ORF">A2519_18095</name>
</gene>
<proteinExistence type="predicted"/>
<accession>A0A1F7FCB2</accession>
<dbReference type="Proteomes" id="UP000179243">
    <property type="component" value="Unassembled WGS sequence"/>
</dbReference>
<evidence type="ECO:0008006" key="3">
    <source>
        <dbReference type="Google" id="ProtNLM"/>
    </source>
</evidence>
<dbReference type="EMBL" id="MFYX01000074">
    <property type="protein sequence ID" value="OGK04273.1"/>
    <property type="molecule type" value="Genomic_DNA"/>
</dbReference>
<evidence type="ECO:0000313" key="2">
    <source>
        <dbReference type="Proteomes" id="UP000179243"/>
    </source>
</evidence>
<dbReference type="Gene3D" id="2.40.160.60">
    <property type="entry name" value="Outer membrane protein transport protein (OMPP1/FadL/TodX)"/>
    <property type="match status" value="1"/>
</dbReference>
<sequence>MKNIFLFCVALFAAYVPGSTIRSSEYEYLPQGARSDAMGGIGCASSRDAYCQFYNPALMALSKNIQCNVEYTPIWNLGDDFTTGSAVLPLKNDLAFGIAYSRLEINGIPYFDELDGSSFQDRKDNLAYRSTGRPLGSFSTVYDLAGFSIAKWYRTTFSREAFYKLTIPVCLSFGAKIKFYRQSFYFPSSLKQQDFEGHASDMDGGMLLRFTIDRDLATGKETKVFTAGYSIKNILKSNVAYNTDRKYEDSGERIRTLGFAYQQEITLLRGSIVAAVDLLKRWYETQTYRYGVEYGYKNLLFIRSGWCDGSWSAGAGFSYKWITVDYSFRQHELSATPYRIGLGLTF</sequence>
<name>A0A1F7FCB2_UNCRA</name>
<evidence type="ECO:0000313" key="1">
    <source>
        <dbReference type="EMBL" id="OGK04273.1"/>
    </source>
</evidence>
<protein>
    <recommendedName>
        <fullName evidence="3">PorV/PorQ family protein</fullName>
    </recommendedName>
</protein>
<dbReference type="AlphaFoldDB" id="A0A1F7FCB2"/>
<comment type="caution">
    <text evidence="1">The sequence shown here is derived from an EMBL/GenBank/DDBJ whole genome shotgun (WGS) entry which is preliminary data.</text>
</comment>